<protein>
    <submittedName>
        <fullName evidence="1">Uncharacterized protein</fullName>
    </submittedName>
</protein>
<dbReference type="InterPro" id="IPR001156">
    <property type="entry name" value="Transferrin-like_dom"/>
</dbReference>
<dbReference type="Proteomes" id="UP001152795">
    <property type="component" value="Unassembled WGS sequence"/>
</dbReference>
<comment type="caution">
    <text evidence="1">The sequence shown here is derived from an EMBL/GenBank/DDBJ whole genome shotgun (WGS) entry which is preliminary data.</text>
</comment>
<evidence type="ECO:0000313" key="2">
    <source>
        <dbReference type="Proteomes" id="UP001152795"/>
    </source>
</evidence>
<dbReference type="SUPFAM" id="SSF53850">
    <property type="entry name" value="Periplasmic binding protein-like II"/>
    <property type="match status" value="1"/>
</dbReference>
<dbReference type="PRINTS" id="PR00422">
    <property type="entry name" value="TRANSFERRIN"/>
</dbReference>
<dbReference type="EMBL" id="CACRXK020000011">
    <property type="protein sequence ID" value="CAB3976742.1"/>
    <property type="molecule type" value="Genomic_DNA"/>
</dbReference>
<sequence>MNYLFATCISLFLVSFSVADHPGHDNIKFCSNNITECTLAGINVTCVKARNEKDGCAKDVADGKADLMLASANEMVIYAKELKIVYGQKLKTLDKFVQYYGLAIVKKGTNFTLNTLKGKNTCHTTVGKTVGWNIPVGYLLFTKKMTFTKNEYRSASDYFGDSCAPGINDKDVTDAVKKDLCKLCNGTCAVNSTEPYYDYQGAFKCMADGIKDRVGFVKQTTADEVFAAAGGNYGDASDYQLLCTDGTKADLSAYRTCNIDKRPAYALVTNKDTPDEKVTKMKDILDKAVLANLKKGSIVSSNCQNLEAYTDTVKKYVGAYGDHYNALRSHEDISAASSNLVSFALQIIAIFAFVILV</sequence>
<dbReference type="AlphaFoldDB" id="A0A7D9H927"/>
<keyword evidence="2" id="KW-1185">Reference proteome</keyword>
<dbReference type="PROSITE" id="PS51408">
    <property type="entry name" value="TRANSFERRIN_LIKE_4"/>
    <property type="match status" value="1"/>
</dbReference>
<dbReference type="SMART" id="SM00094">
    <property type="entry name" value="TR_FER"/>
    <property type="match status" value="1"/>
</dbReference>
<evidence type="ECO:0000313" key="1">
    <source>
        <dbReference type="EMBL" id="CAB3976742.1"/>
    </source>
</evidence>
<dbReference type="PANTHER" id="PTHR11485">
    <property type="entry name" value="TRANSFERRIN"/>
    <property type="match status" value="1"/>
</dbReference>
<dbReference type="Pfam" id="PF00405">
    <property type="entry name" value="Transferrin"/>
    <property type="match status" value="1"/>
</dbReference>
<reference evidence="1" key="1">
    <citation type="submission" date="2020-04" db="EMBL/GenBank/DDBJ databases">
        <authorList>
            <person name="Alioto T."/>
            <person name="Alioto T."/>
            <person name="Gomez Garrido J."/>
        </authorList>
    </citation>
    <scope>NUCLEOTIDE SEQUENCE</scope>
    <source>
        <strain evidence="1">A484AB</strain>
    </source>
</reference>
<gene>
    <name evidence="1" type="ORF">PACLA_8A038401</name>
</gene>
<proteinExistence type="predicted"/>
<dbReference type="OrthoDB" id="9981115at2759"/>
<dbReference type="Gene3D" id="3.40.190.10">
    <property type="entry name" value="Periplasmic binding protein-like II"/>
    <property type="match status" value="2"/>
</dbReference>
<name>A0A7D9H927_PARCT</name>
<organism evidence="1 2">
    <name type="scientific">Paramuricea clavata</name>
    <name type="common">Red gorgonian</name>
    <name type="synonym">Violescent sea-whip</name>
    <dbReference type="NCBI Taxonomy" id="317549"/>
    <lineage>
        <taxon>Eukaryota</taxon>
        <taxon>Metazoa</taxon>
        <taxon>Cnidaria</taxon>
        <taxon>Anthozoa</taxon>
        <taxon>Octocorallia</taxon>
        <taxon>Malacalcyonacea</taxon>
        <taxon>Plexauridae</taxon>
        <taxon>Paramuricea</taxon>
    </lineage>
</organism>
<accession>A0A7D9H927</accession>